<organism evidence="11 12">
    <name type="scientific">Rhizobium gallicum</name>
    <dbReference type="NCBI Taxonomy" id="56730"/>
    <lineage>
        <taxon>Bacteria</taxon>
        <taxon>Pseudomonadati</taxon>
        <taxon>Pseudomonadota</taxon>
        <taxon>Alphaproteobacteria</taxon>
        <taxon>Hyphomicrobiales</taxon>
        <taxon>Rhizobiaceae</taxon>
        <taxon>Rhizobium/Agrobacterium group</taxon>
        <taxon>Rhizobium</taxon>
    </lineage>
</organism>
<feature type="transmembrane region" description="Helical" evidence="9">
    <location>
        <begin position="180"/>
        <end position="201"/>
    </location>
</feature>
<gene>
    <name evidence="11" type="ORF">IE4872_PD00171</name>
</gene>
<keyword evidence="2" id="KW-0813">Transport</keyword>
<evidence type="ECO:0000256" key="9">
    <source>
        <dbReference type="SAM" id="Phobius"/>
    </source>
</evidence>
<evidence type="ECO:0000256" key="8">
    <source>
        <dbReference type="ARBA" id="ARBA00023136"/>
    </source>
</evidence>
<feature type="transmembrane region" description="Helical" evidence="9">
    <location>
        <begin position="307"/>
        <end position="326"/>
    </location>
</feature>
<dbReference type="InterPro" id="IPR043428">
    <property type="entry name" value="LivM-like"/>
</dbReference>
<keyword evidence="6 11" id="KW-0067">ATP-binding</keyword>
<dbReference type="InterPro" id="IPR003439">
    <property type="entry name" value="ABC_transporter-like_ATP-bd"/>
</dbReference>
<feature type="transmembrane region" description="Helical" evidence="9">
    <location>
        <begin position="267"/>
        <end position="295"/>
    </location>
</feature>
<dbReference type="Gene3D" id="3.40.50.300">
    <property type="entry name" value="P-loop containing nucleotide triphosphate hydrolases"/>
    <property type="match status" value="1"/>
</dbReference>
<keyword evidence="5" id="KW-0547">Nucleotide-binding</keyword>
<evidence type="ECO:0000256" key="7">
    <source>
        <dbReference type="ARBA" id="ARBA00022989"/>
    </source>
</evidence>
<dbReference type="EMBL" id="CP017105">
    <property type="protein sequence ID" value="APO70712.1"/>
    <property type="molecule type" value="Genomic_DNA"/>
</dbReference>
<feature type="transmembrane region" description="Helical" evidence="9">
    <location>
        <begin position="109"/>
        <end position="127"/>
    </location>
</feature>
<feature type="transmembrane region" description="Helical" evidence="9">
    <location>
        <begin position="134"/>
        <end position="152"/>
    </location>
</feature>
<dbReference type="PANTHER" id="PTHR45772">
    <property type="entry name" value="CONSERVED COMPONENT OF ABC TRANSPORTER FOR NATURAL AMINO ACIDS-RELATED"/>
    <property type="match status" value="1"/>
</dbReference>
<dbReference type="GO" id="GO:0005524">
    <property type="term" value="F:ATP binding"/>
    <property type="evidence" value="ECO:0007669"/>
    <property type="project" value="UniProtKB-KW"/>
</dbReference>
<keyword evidence="4 9" id="KW-0812">Transmembrane</keyword>
<evidence type="ECO:0000256" key="1">
    <source>
        <dbReference type="ARBA" id="ARBA00004651"/>
    </source>
</evidence>
<evidence type="ECO:0000256" key="5">
    <source>
        <dbReference type="ARBA" id="ARBA00022741"/>
    </source>
</evidence>
<dbReference type="OrthoDB" id="9805029at2"/>
<dbReference type="InterPro" id="IPR001851">
    <property type="entry name" value="ABC_transp_permease"/>
</dbReference>
<evidence type="ECO:0000256" key="3">
    <source>
        <dbReference type="ARBA" id="ARBA00022475"/>
    </source>
</evidence>
<sequence length="603" mass="64116">MSNTDTYGRAGLSSIHRPRSWKSAFGADSAEVVIGVLLVAGSVILAELFQNGYWLTVIYVVNLYIGASVFSNLLFNEAGQKSLGQGVLFGLSAYGVGMATGIYGIAYPVAMLIGIACALVGGILYALPALRVQMFYLGFVTLSAAMVFPQLILKFNSFTQGVIGINVDASALKDVSPIGLSWLSILVVVCSGGAFAVHGALRQSRLGRRMRVSAESPEAAQTLGIRPGVMRSIAFLLSAVGTGLVGGLYPAIVGFVSPNAFSIDLSILLFFSVVVGGQGRILGPVVGVALLYLVPNVLLAEFIDYRLLMYGVIALLTMLIFPQGIIDGVLSAVRRGKHEAHSVAINFDPLLQVVSDRAERKKEINGAAIEVIEGVRSFGKVRALDGVNFTVNRGEVHGLVGANGSGKTSLLNVLNGLGKLSSGKLLVNGRDITHLRPHIIAGEGIGRTFQTPRIFPGFSVWENLEIGLDARPSARPAMISDATISGLARSLEGKSIDGLSHGQRRQLEVMRIVLSEADILLLDEPAAGLSPDDRRKFAELLRLLCSRLGKTVVLVEHDLDLVWDSADRITVMETGKVVAVGTPDEVVANPKVKALFVGSRRYA</sequence>
<dbReference type="SMART" id="SM00382">
    <property type="entry name" value="AAA"/>
    <property type="match status" value="1"/>
</dbReference>
<dbReference type="GO" id="GO:0005886">
    <property type="term" value="C:plasma membrane"/>
    <property type="evidence" value="ECO:0007669"/>
    <property type="project" value="UniProtKB-SubCell"/>
</dbReference>
<keyword evidence="3" id="KW-1003">Cell membrane</keyword>
<geneLocation type="plasmid" evidence="12">
    <name>prgalie4872d</name>
</geneLocation>
<dbReference type="CDD" id="cd06581">
    <property type="entry name" value="TM_PBP1_LivM_like"/>
    <property type="match status" value="1"/>
</dbReference>
<reference evidence="11 12" key="1">
    <citation type="submission" date="2016-09" db="EMBL/GenBank/DDBJ databases">
        <title>The complete genome sequences of Rhizobium gallicum, symbiovars gallicum and phaseoli, symbionts associated to common bean (Phaseolus vulgaris).</title>
        <authorList>
            <person name="Bustos P."/>
            <person name="Santamaria R.I."/>
            <person name="Perez-Carrascal O.M."/>
            <person name="Juarez S."/>
            <person name="Lozano L."/>
            <person name="Martinez-Flores I."/>
            <person name="Martinez-Romero E."/>
            <person name="Cevallos M."/>
            <person name="Romero D."/>
            <person name="Davila G."/>
            <person name="Gonzalez V."/>
        </authorList>
    </citation>
    <scope>NUCLEOTIDE SEQUENCE [LARGE SCALE GENOMIC DNA]</scope>
    <source>
        <strain evidence="11 12">IE4872</strain>
        <plasmid evidence="12">prgalie4872d</plasmid>
    </source>
</reference>
<dbReference type="InterPro" id="IPR003593">
    <property type="entry name" value="AAA+_ATPase"/>
</dbReference>
<feature type="transmembrane region" description="Helical" evidence="9">
    <location>
        <begin position="25"/>
        <end position="46"/>
    </location>
</feature>
<evidence type="ECO:0000256" key="4">
    <source>
        <dbReference type="ARBA" id="ARBA00022692"/>
    </source>
</evidence>
<feature type="transmembrane region" description="Helical" evidence="9">
    <location>
        <begin position="233"/>
        <end position="255"/>
    </location>
</feature>
<keyword evidence="8 9" id="KW-0472">Membrane</keyword>
<keyword evidence="11" id="KW-0614">Plasmid</keyword>
<feature type="transmembrane region" description="Helical" evidence="9">
    <location>
        <begin position="87"/>
        <end position="103"/>
    </location>
</feature>
<proteinExistence type="predicted"/>
<dbReference type="Pfam" id="PF00005">
    <property type="entry name" value="ABC_tran"/>
    <property type="match status" value="1"/>
</dbReference>
<dbReference type="AlphaFoldDB" id="A0A1L5NS65"/>
<feature type="domain" description="ABC transporter" evidence="10">
    <location>
        <begin position="369"/>
        <end position="599"/>
    </location>
</feature>
<evidence type="ECO:0000256" key="2">
    <source>
        <dbReference type="ARBA" id="ARBA00022448"/>
    </source>
</evidence>
<feature type="transmembrane region" description="Helical" evidence="9">
    <location>
        <begin position="52"/>
        <end position="75"/>
    </location>
</feature>
<evidence type="ECO:0000313" key="12">
    <source>
        <dbReference type="Proteomes" id="UP000184749"/>
    </source>
</evidence>
<evidence type="ECO:0000256" key="6">
    <source>
        <dbReference type="ARBA" id="ARBA00022840"/>
    </source>
</evidence>
<protein>
    <submittedName>
        <fullName evidence="11">Branched-chain amino acid ABC transporter ATP-binding protein</fullName>
    </submittedName>
</protein>
<dbReference type="GO" id="GO:0016887">
    <property type="term" value="F:ATP hydrolysis activity"/>
    <property type="evidence" value="ECO:0007669"/>
    <property type="project" value="InterPro"/>
</dbReference>
<dbReference type="InterPro" id="IPR051120">
    <property type="entry name" value="ABC_AA/LPS_Transport"/>
</dbReference>
<comment type="subcellular location">
    <subcellularLocation>
        <location evidence="1">Cell membrane</location>
        <topology evidence="1">Multi-pass membrane protein</topology>
    </subcellularLocation>
</comment>
<dbReference type="Pfam" id="PF02653">
    <property type="entry name" value="BPD_transp_2"/>
    <property type="match status" value="1"/>
</dbReference>
<dbReference type="GO" id="GO:0015658">
    <property type="term" value="F:branched-chain amino acid transmembrane transporter activity"/>
    <property type="evidence" value="ECO:0007669"/>
    <property type="project" value="InterPro"/>
</dbReference>
<accession>A0A1L5NS65</accession>
<keyword evidence="7 9" id="KW-1133">Transmembrane helix</keyword>
<dbReference type="InterPro" id="IPR027417">
    <property type="entry name" value="P-loop_NTPase"/>
</dbReference>
<evidence type="ECO:0000259" key="10">
    <source>
        <dbReference type="PROSITE" id="PS50893"/>
    </source>
</evidence>
<dbReference type="PROSITE" id="PS50893">
    <property type="entry name" value="ABC_TRANSPORTER_2"/>
    <property type="match status" value="1"/>
</dbReference>
<dbReference type="SUPFAM" id="SSF52540">
    <property type="entry name" value="P-loop containing nucleoside triphosphate hydrolases"/>
    <property type="match status" value="1"/>
</dbReference>
<evidence type="ECO:0000313" key="11">
    <source>
        <dbReference type="EMBL" id="APO70712.1"/>
    </source>
</evidence>
<dbReference type="Proteomes" id="UP000184749">
    <property type="component" value="Plasmid pRgalIE4872d"/>
</dbReference>
<name>A0A1L5NS65_9HYPH</name>